<feature type="domain" description="EGF-like" evidence="17">
    <location>
        <begin position="3"/>
        <end position="39"/>
    </location>
</feature>
<feature type="repeat" description="LDL-receptor class B" evidence="16">
    <location>
        <begin position="443"/>
        <end position="487"/>
    </location>
</feature>
<dbReference type="SMART" id="SM00181">
    <property type="entry name" value="EGF"/>
    <property type="match status" value="4"/>
</dbReference>
<dbReference type="FunFam" id="2.120.10.30:FF:000008">
    <property type="entry name" value="Low-density lipoprotein receptor-related protein 4"/>
    <property type="match status" value="1"/>
</dbReference>
<dbReference type="InterPro" id="IPR051221">
    <property type="entry name" value="LDLR-related"/>
</dbReference>
<dbReference type="SUPFAM" id="SSF57424">
    <property type="entry name" value="LDL receptor-like module"/>
    <property type="match status" value="4"/>
</dbReference>
<evidence type="ECO:0000259" key="17">
    <source>
        <dbReference type="SMART" id="SM00181"/>
    </source>
</evidence>
<dbReference type="InterPro" id="IPR023415">
    <property type="entry name" value="LDLR_class-A_CS"/>
</dbReference>
<comment type="caution">
    <text evidence="18">The sequence shown here is derived from an EMBL/GenBank/DDBJ whole genome shotgun (WGS) entry which is preliminary data.</text>
</comment>
<dbReference type="OrthoDB" id="9990982at2759"/>
<keyword evidence="4" id="KW-0245">EGF-like domain</keyword>
<comment type="subcellular location">
    <subcellularLocation>
        <location evidence="1">Cell membrane</location>
        <topology evidence="1">Single-pass type I membrane protein</topology>
    </subcellularLocation>
</comment>
<dbReference type="PROSITE" id="PS51120">
    <property type="entry name" value="LDLRB"/>
    <property type="match status" value="3"/>
</dbReference>
<protein>
    <recommendedName>
        <fullName evidence="17">EGF-like domain-containing protein</fullName>
    </recommendedName>
</protein>
<dbReference type="AlphaFoldDB" id="A0A8K0CG99"/>
<dbReference type="InterPro" id="IPR009030">
    <property type="entry name" value="Growth_fac_rcpt_cys_sf"/>
</dbReference>
<dbReference type="Gene3D" id="2.120.10.30">
    <property type="entry name" value="TolB, C-terminal domain"/>
    <property type="match status" value="1"/>
</dbReference>
<keyword evidence="19" id="KW-1185">Reference proteome</keyword>
<dbReference type="Pfam" id="PF00058">
    <property type="entry name" value="Ldl_recept_b"/>
    <property type="match status" value="3"/>
</dbReference>
<reference evidence="18" key="1">
    <citation type="submission" date="2019-08" db="EMBL/GenBank/DDBJ databases">
        <title>The genome of the North American firefly Photinus pyralis.</title>
        <authorList>
            <consortium name="Photinus pyralis genome working group"/>
            <person name="Fallon T.R."/>
            <person name="Sander Lower S.E."/>
            <person name="Weng J.-K."/>
        </authorList>
    </citation>
    <scope>NUCLEOTIDE SEQUENCE</scope>
    <source>
        <strain evidence="18">TRF0915ILg1</strain>
        <tissue evidence="18">Whole body</tissue>
    </source>
</reference>
<keyword evidence="14" id="KW-0325">Glycoprotein</keyword>
<evidence type="ECO:0000256" key="16">
    <source>
        <dbReference type="PROSITE-ProRule" id="PRU00461"/>
    </source>
</evidence>
<dbReference type="PANTHER" id="PTHR22722">
    <property type="entry name" value="LOW-DENSITY LIPOPROTEIN RECEPTOR-RELATED PROTEIN 2-RELATED"/>
    <property type="match status" value="1"/>
</dbReference>
<feature type="repeat" description="LDL-receptor class B" evidence="16">
    <location>
        <begin position="351"/>
        <end position="393"/>
    </location>
</feature>
<dbReference type="InterPro" id="IPR000033">
    <property type="entry name" value="LDLR_classB_rpt"/>
</dbReference>
<dbReference type="InterPro" id="IPR036055">
    <property type="entry name" value="LDL_receptor-like_sf"/>
</dbReference>
<evidence type="ECO:0000256" key="11">
    <source>
        <dbReference type="ARBA" id="ARBA00023136"/>
    </source>
</evidence>
<proteinExistence type="inferred from homology"/>
<dbReference type="SMART" id="SM00192">
    <property type="entry name" value="LDLa"/>
    <property type="match status" value="4"/>
</dbReference>
<dbReference type="InterPro" id="IPR000742">
    <property type="entry name" value="EGF"/>
</dbReference>
<keyword evidence="6" id="KW-0812">Transmembrane</keyword>
<dbReference type="SUPFAM" id="SSF57184">
    <property type="entry name" value="Growth factor receptor domain"/>
    <property type="match status" value="1"/>
</dbReference>
<dbReference type="PROSITE" id="PS50068">
    <property type="entry name" value="LDLRA_2"/>
    <property type="match status" value="4"/>
</dbReference>
<name>A0A8K0CG99_IGNLU</name>
<organism evidence="18 19">
    <name type="scientific">Ignelater luminosus</name>
    <name type="common">Cucubano</name>
    <name type="synonym">Pyrophorus luminosus</name>
    <dbReference type="NCBI Taxonomy" id="2038154"/>
    <lineage>
        <taxon>Eukaryota</taxon>
        <taxon>Metazoa</taxon>
        <taxon>Ecdysozoa</taxon>
        <taxon>Arthropoda</taxon>
        <taxon>Hexapoda</taxon>
        <taxon>Insecta</taxon>
        <taxon>Pterygota</taxon>
        <taxon>Neoptera</taxon>
        <taxon>Endopterygota</taxon>
        <taxon>Coleoptera</taxon>
        <taxon>Polyphaga</taxon>
        <taxon>Elateriformia</taxon>
        <taxon>Elateroidea</taxon>
        <taxon>Elateridae</taxon>
        <taxon>Agrypninae</taxon>
        <taxon>Pyrophorini</taxon>
        <taxon>Ignelater</taxon>
    </lineage>
</organism>
<dbReference type="InterPro" id="IPR011042">
    <property type="entry name" value="6-blade_b-propeller_TolB-like"/>
</dbReference>
<keyword evidence="11" id="KW-0472">Membrane</keyword>
<evidence type="ECO:0000256" key="4">
    <source>
        <dbReference type="ARBA" id="ARBA00022536"/>
    </source>
</evidence>
<evidence type="ECO:0000313" key="19">
    <source>
        <dbReference type="Proteomes" id="UP000801492"/>
    </source>
</evidence>
<evidence type="ECO:0000256" key="6">
    <source>
        <dbReference type="ARBA" id="ARBA00022692"/>
    </source>
</evidence>
<dbReference type="GO" id="GO:0006897">
    <property type="term" value="P:endocytosis"/>
    <property type="evidence" value="ECO:0007669"/>
    <property type="project" value="UniProtKB-KW"/>
</dbReference>
<sequence length="578" mass="64485">ITPCSITEFTCDNSRCISSDLYCNGIDDCKDGSDEVACSICDPVTQFFCASNKTCISSIQRCDKKKDCPDGSDEIGCEDPTVRPCEEHEFACATLECIPKNFTCDGTLDCRDGSDEHNCSQSRVQNATTVTTTSTPGLECEHPSRMCDNNTICISADQLCDGREDCLDGSDEGLRCSEMLCEHSLVCSHTCHNAPEGLVCSCPPPLHLQPDRVRCLESHPCEAWGICSQLCIPERSRHKCACLTGYTLMDDGFTCKSDDPATPYVIFSNRHELRGVDLHTFNVRALISSLKNTIAVDFYHSADADMVFWTDVIDDKIYRGTLVGGSLSNIEVVVQTGLSTAEGLAVDWIGENLYWVESNLDQIEVARLNGSFRRTLVAGDMESPRAVALDPRDGYLFWTDWDNFAPRIERCSLAGLDRTIVVRVDQITDGAWPNGLTLDYDTRRIYWIDARSDSIHTTKYDGSDPHEVMRNHEMLSHPFAIALYENYVYWTDWRTNSVVRASKWSGGDVSVIQRTLTQPFDIQILHPSRQPHDGINPCGDKNGGCSHLCLLHTNKTYRCDCPHVMRLSADNRTCVGKF</sequence>
<feature type="disulfide bond" evidence="15">
    <location>
        <begin position="62"/>
        <end position="77"/>
    </location>
</feature>
<dbReference type="Gene3D" id="4.10.400.10">
    <property type="entry name" value="Low-density Lipoprotein Receptor"/>
    <property type="match status" value="4"/>
</dbReference>
<feature type="disulfide bond" evidence="15">
    <location>
        <begin position="4"/>
        <end position="16"/>
    </location>
</feature>
<feature type="domain" description="EGF-like" evidence="17">
    <location>
        <begin position="537"/>
        <end position="575"/>
    </location>
</feature>
<feature type="domain" description="EGF-like" evidence="17">
    <location>
        <begin position="180"/>
        <end position="216"/>
    </location>
</feature>
<evidence type="ECO:0000256" key="15">
    <source>
        <dbReference type="PROSITE-ProRule" id="PRU00124"/>
    </source>
</evidence>
<evidence type="ECO:0000256" key="9">
    <source>
        <dbReference type="ARBA" id="ARBA00022837"/>
    </source>
</evidence>
<gene>
    <name evidence="18" type="ORF">ILUMI_22601</name>
</gene>
<dbReference type="CDD" id="cd00112">
    <property type="entry name" value="LDLa"/>
    <property type="match status" value="4"/>
</dbReference>
<dbReference type="GO" id="GO:0005041">
    <property type="term" value="F:low-density lipoprotein particle receptor activity"/>
    <property type="evidence" value="ECO:0007669"/>
    <property type="project" value="TreeGrafter"/>
</dbReference>
<comment type="similarity">
    <text evidence="2">Belongs to the LDLR family.</text>
</comment>
<keyword evidence="8" id="KW-0677">Repeat</keyword>
<dbReference type="Gene3D" id="2.10.25.10">
    <property type="entry name" value="Laminin"/>
    <property type="match status" value="2"/>
</dbReference>
<feature type="non-terminal residue" evidence="18">
    <location>
        <position position="1"/>
    </location>
</feature>
<dbReference type="GO" id="GO:0005886">
    <property type="term" value="C:plasma membrane"/>
    <property type="evidence" value="ECO:0007669"/>
    <property type="project" value="UniProtKB-SubCell"/>
</dbReference>
<feature type="disulfide bond" evidence="15">
    <location>
        <begin position="104"/>
        <end position="119"/>
    </location>
</feature>
<dbReference type="EMBL" id="VTPC01090355">
    <property type="protein sequence ID" value="KAF2883537.1"/>
    <property type="molecule type" value="Genomic_DNA"/>
</dbReference>
<keyword evidence="12 15" id="KW-1015">Disulfide bond</keyword>
<keyword evidence="9" id="KW-0106">Calcium</keyword>
<feature type="disulfide bond" evidence="15">
    <location>
        <begin position="92"/>
        <end position="110"/>
    </location>
</feature>
<dbReference type="PRINTS" id="PR00261">
    <property type="entry name" value="LDLRECEPTOR"/>
</dbReference>
<keyword evidence="5" id="KW-0254">Endocytosis</keyword>
<dbReference type="SMART" id="SM00135">
    <property type="entry name" value="LY"/>
    <property type="match status" value="5"/>
</dbReference>
<evidence type="ECO:0000256" key="7">
    <source>
        <dbReference type="ARBA" id="ARBA00022729"/>
    </source>
</evidence>
<dbReference type="GO" id="GO:0043235">
    <property type="term" value="C:receptor complex"/>
    <property type="evidence" value="ECO:0007669"/>
    <property type="project" value="TreeGrafter"/>
</dbReference>
<evidence type="ECO:0000256" key="3">
    <source>
        <dbReference type="ARBA" id="ARBA00022475"/>
    </source>
</evidence>
<evidence type="ECO:0000256" key="1">
    <source>
        <dbReference type="ARBA" id="ARBA00004251"/>
    </source>
</evidence>
<keyword evidence="10" id="KW-1133">Transmembrane helix</keyword>
<accession>A0A8K0CG99</accession>
<keyword evidence="7" id="KW-0732">Signal</keyword>
<dbReference type="Pfam" id="PF14670">
    <property type="entry name" value="FXa_inhibition"/>
    <property type="match status" value="2"/>
</dbReference>
<dbReference type="SUPFAM" id="SSF63825">
    <property type="entry name" value="YWTD domain"/>
    <property type="match status" value="1"/>
</dbReference>
<feature type="disulfide bond" evidence="15">
    <location>
        <begin position="11"/>
        <end position="29"/>
    </location>
</feature>
<feature type="domain" description="EGF-like" evidence="17">
    <location>
        <begin position="220"/>
        <end position="256"/>
    </location>
</feature>
<dbReference type="PROSITE" id="PS01209">
    <property type="entry name" value="LDLRA_1"/>
    <property type="match status" value="2"/>
</dbReference>
<dbReference type="PANTHER" id="PTHR22722:SF5">
    <property type="entry name" value="LOW-DENSITY LIPOPROTEIN RECEPTOR-RELATED PROTEIN 1B"/>
    <property type="match status" value="1"/>
</dbReference>
<evidence type="ECO:0000256" key="13">
    <source>
        <dbReference type="ARBA" id="ARBA00023170"/>
    </source>
</evidence>
<dbReference type="FunFam" id="4.10.400.10:FF:000024">
    <property type="entry name" value="Low-density lipoprotein RecePtor related"/>
    <property type="match status" value="1"/>
</dbReference>
<feature type="repeat" description="LDL-receptor class B" evidence="16">
    <location>
        <begin position="305"/>
        <end position="350"/>
    </location>
</feature>
<evidence type="ECO:0000256" key="5">
    <source>
        <dbReference type="ARBA" id="ARBA00022583"/>
    </source>
</evidence>
<dbReference type="InterPro" id="IPR002172">
    <property type="entry name" value="LDrepeatLR_classA_rpt"/>
</dbReference>
<keyword evidence="3" id="KW-1003">Cell membrane</keyword>
<evidence type="ECO:0000313" key="18">
    <source>
        <dbReference type="EMBL" id="KAF2883537.1"/>
    </source>
</evidence>
<dbReference type="Proteomes" id="UP000801492">
    <property type="component" value="Unassembled WGS sequence"/>
</dbReference>
<evidence type="ECO:0000256" key="10">
    <source>
        <dbReference type="ARBA" id="ARBA00022989"/>
    </source>
</evidence>
<feature type="disulfide bond" evidence="15">
    <location>
        <begin position="85"/>
        <end position="97"/>
    </location>
</feature>
<evidence type="ECO:0000256" key="2">
    <source>
        <dbReference type="ARBA" id="ARBA00009939"/>
    </source>
</evidence>
<evidence type="ECO:0000256" key="14">
    <source>
        <dbReference type="ARBA" id="ARBA00023180"/>
    </source>
</evidence>
<evidence type="ECO:0000256" key="12">
    <source>
        <dbReference type="ARBA" id="ARBA00023157"/>
    </source>
</evidence>
<keyword evidence="13" id="KW-0675">Receptor</keyword>
<evidence type="ECO:0000256" key="8">
    <source>
        <dbReference type="ARBA" id="ARBA00022737"/>
    </source>
</evidence>
<feature type="disulfide bond" evidence="15">
    <location>
        <begin position="23"/>
        <end position="38"/>
    </location>
</feature>
<comment type="caution">
    <text evidence="15">Lacks conserved residue(s) required for the propagation of feature annotation.</text>
</comment>
<dbReference type="Pfam" id="PF00057">
    <property type="entry name" value="Ldl_recept_a"/>
    <property type="match status" value="4"/>
</dbReference>